<dbReference type="Proteomes" id="UP000565711">
    <property type="component" value="Unassembled WGS sequence"/>
</dbReference>
<proteinExistence type="predicted"/>
<protein>
    <recommendedName>
        <fullName evidence="3">ESX-1 secretion-associated protein</fullName>
    </recommendedName>
</protein>
<accession>A0A846Y5R4</accession>
<reference evidence="1 2" key="1">
    <citation type="submission" date="2020-04" db="EMBL/GenBank/DDBJ databases">
        <title>MicrobeNet Type strains.</title>
        <authorList>
            <person name="Nicholson A.C."/>
        </authorList>
    </citation>
    <scope>NUCLEOTIDE SEQUENCE [LARGE SCALE GENOMIC DNA]</scope>
    <source>
        <strain evidence="1 2">JCM 12354</strain>
    </source>
</reference>
<gene>
    <name evidence="1" type="ORF">HGA08_25905</name>
</gene>
<dbReference type="AlphaFoldDB" id="A0A846Y5R4"/>
<evidence type="ECO:0000313" key="2">
    <source>
        <dbReference type="Proteomes" id="UP000565711"/>
    </source>
</evidence>
<comment type="caution">
    <text evidence="1">The sequence shown here is derived from an EMBL/GenBank/DDBJ whole genome shotgun (WGS) entry which is preliminary data.</text>
</comment>
<dbReference type="RefSeq" id="WP_067877347.1">
    <property type="nucleotide sequence ID" value="NZ_JAAXOP010000019.1"/>
</dbReference>
<keyword evidence="2" id="KW-1185">Reference proteome</keyword>
<evidence type="ECO:0000313" key="1">
    <source>
        <dbReference type="EMBL" id="NKY53635.1"/>
    </source>
</evidence>
<dbReference type="EMBL" id="JAAXOP010000019">
    <property type="protein sequence ID" value="NKY53635.1"/>
    <property type="molecule type" value="Genomic_DNA"/>
</dbReference>
<evidence type="ECO:0008006" key="3">
    <source>
        <dbReference type="Google" id="ProtNLM"/>
    </source>
</evidence>
<organism evidence="1 2">
    <name type="scientific">Nocardia vermiculata</name>
    <dbReference type="NCBI Taxonomy" id="257274"/>
    <lineage>
        <taxon>Bacteria</taxon>
        <taxon>Bacillati</taxon>
        <taxon>Actinomycetota</taxon>
        <taxon>Actinomycetes</taxon>
        <taxon>Mycobacteriales</taxon>
        <taxon>Nocardiaceae</taxon>
        <taxon>Nocardia</taxon>
    </lineage>
</organism>
<sequence length="105" mass="10982">MTFKIDPTSLGNAARIMSDLAEQVNDTEQVPRLAANRGTSAMQGSAITKALEGANAASTQAKAVLTSRFEGIGGLLYNTAEHFRGTDVELAEGLRDIGDLNTAGE</sequence>
<name>A0A846Y5R4_9NOCA</name>